<feature type="region of interest" description="Disordered" evidence="1">
    <location>
        <begin position="407"/>
        <end position="426"/>
    </location>
</feature>
<feature type="transmembrane region" description="Helical" evidence="2">
    <location>
        <begin position="53"/>
        <end position="71"/>
    </location>
</feature>
<feature type="transmembrane region" description="Helical" evidence="2">
    <location>
        <begin position="208"/>
        <end position="233"/>
    </location>
</feature>
<keyword evidence="4" id="KW-1185">Reference proteome</keyword>
<organism evidence="3 4">
    <name type="scientific">Nibrella saemangeumensis</name>
    <dbReference type="NCBI Taxonomy" id="1084526"/>
    <lineage>
        <taxon>Bacteria</taxon>
        <taxon>Pseudomonadati</taxon>
        <taxon>Bacteroidota</taxon>
        <taxon>Cytophagia</taxon>
        <taxon>Cytophagales</taxon>
        <taxon>Spirosomataceae</taxon>
        <taxon>Nibrella</taxon>
    </lineage>
</organism>
<sequence>MPSVRTQYVLAYGLVAITGIEYFYRSQEFSILLFLIAGFIVLTRNVTTTVRPLRIIVAFFLLELVQALYFNNFVFTSLLSLLVKLFLIYFVVQICGIRLIKYYTDIMYVSALLALPIYFLTFIPAVEGFLIENVAEVFFKPFFALGKSLYETSSNIIIYTFNPYAKEVIIRNSGPFWEPGAFAVFLNLALIFNLAYRKTLLNRQNNLFIISIITTFSTAGYVTLFIILIGYVLTSQSIGRGVKAFYVTLLLFGAISAYDEFAFLGSKIQENISLAKEDNTSRFGSAYLDIIDIIKNPLIGYGRRSENRFGQLAKSLDASIHRNNGVTFLMATYGVPAAILYFITLFAFVRRYCRLVQFSPRFTLYAFIAIMSAGFSQGIFDRALLLSFLFLADRLRYMETATARLPLETAPPPQPELSLSEKTRDG</sequence>
<keyword evidence="2" id="KW-1133">Transmembrane helix</keyword>
<feature type="transmembrane region" description="Helical" evidence="2">
    <location>
        <begin position="106"/>
        <end position="130"/>
    </location>
</feature>
<feature type="transmembrane region" description="Helical" evidence="2">
    <location>
        <begin position="326"/>
        <end position="350"/>
    </location>
</feature>
<dbReference type="Proteomes" id="UP001501175">
    <property type="component" value="Unassembled WGS sequence"/>
</dbReference>
<evidence type="ECO:0000313" key="4">
    <source>
        <dbReference type="Proteomes" id="UP001501175"/>
    </source>
</evidence>
<keyword evidence="2" id="KW-0812">Transmembrane</keyword>
<feature type="transmembrane region" description="Helical" evidence="2">
    <location>
        <begin position="6"/>
        <end position="24"/>
    </location>
</feature>
<protein>
    <recommendedName>
        <fullName evidence="5">O-Antigen ligase</fullName>
    </recommendedName>
</protein>
<feature type="transmembrane region" description="Helical" evidence="2">
    <location>
        <begin position="78"/>
        <end position="100"/>
    </location>
</feature>
<comment type="caution">
    <text evidence="3">The sequence shown here is derived from an EMBL/GenBank/DDBJ whole genome shotgun (WGS) entry which is preliminary data.</text>
</comment>
<evidence type="ECO:0000256" key="2">
    <source>
        <dbReference type="SAM" id="Phobius"/>
    </source>
</evidence>
<feature type="transmembrane region" description="Helical" evidence="2">
    <location>
        <begin position="362"/>
        <end position="380"/>
    </location>
</feature>
<proteinExistence type="predicted"/>
<evidence type="ECO:0000256" key="1">
    <source>
        <dbReference type="SAM" id="MobiDB-lite"/>
    </source>
</evidence>
<accession>A0ABP8MY44</accession>
<dbReference type="RefSeq" id="WP_345244420.1">
    <property type="nucleotide sequence ID" value="NZ_BAABHD010000029.1"/>
</dbReference>
<feature type="transmembrane region" description="Helical" evidence="2">
    <location>
        <begin position="176"/>
        <end position="196"/>
    </location>
</feature>
<name>A0ABP8MY44_9BACT</name>
<evidence type="ECO:0008006" key="5">
    <source>
        <dbReference type="Google" id="ProtNLM"/>
    </source>
</evidence>
<evidence type="ECO:0000313" key="3">
    <source>
        <dbReference type="EMBL" id="GAA4457299.1"/>
    </source>
</evidence>
<feature type="transmembrane region" description="Helical" evidence="2">
    <location>
        <begin position="31"/>
        <end position="47"/>
    </location>
</feature>
<reference evidence="4" key="1">
    <citation type="journal article" date="2019" name="Int. J. Syst. Evol. Microbiol.">
        <title>The Global Catalogue of Microorganisms (GCM) 10K type strain sequencing project: providing services to taxonomists for standard genome sequencing and annotation.</title>
        <authorList>
            <consortium name="The Broad Institute Genomics Platform"/>
            <consortium name="The Broad Institute Genome Sequencing Center for Infectious Disease"/>
            <person name="Wu L."/>
            <person name="Ma J."/>
        </authorList>
    </citation>
    <scope>NUCLEOTIDE SEQUENCE [LARGE SCALE GENOMIC DNA]</scope>
    <source>
        <strain evidence="4">JCM 17927</strain>
    </source>
</reference>
<feature type="transmembrane region" description="Helical" evidence="2">
    <location>
        <begin position="245"/>
        <end position="264"/>
    </location>
</feature>
<keyword evidence="2" id="KW-0472">Membrane</keyword>
<gene>
    <name evidence="3" type="ORF">GCM10023189_27780</name>
</gene>
<dbReference type="EMBL" id="BAABHD010000029">
    <property type="protein sequence ID" value="GAA4457299.1"/>
    <property type="molecule type" value="Genomic_DNA"/>
</dbReference>